<evidence type="ECO:0000259" key="11">
    <source>
        <dbReference type="PROSITE" id="PS51217"/>
    </source>
</evidence>
<dbReference type="PROSITE" id="PS51217">
    <property type="entry name" value="UVRD_HELICASE_CTER"/>
    <property type="match status" value="1"/>
</dbReference>
<evidence type="ECO:0000256" key="5">
    <source>
        <dbReference type="ARBA" id="ARBA00022806"/>
    </source>
</evidence>
<dbReference type="GO" id="GO:0003677">
    <property type="term" value="F:DNA binding"/>
    <property type="evidence" value="ECO:0007669"/>
    <property type="project" value="UniProtKB-KW"/>
</dbReference>
<dbReference type="PANTHER" id="PTHR11070:SF23">
    <property type="entry name" value="RECBCD ENZYME SUBUNIT RECB"/>
    <property type="match status" value="1"/>
</dbReference>
<dbReference type="InterPro" id="IPR038726">
    <property type="entry name" value="PDDEXK_AddAB-type"/>
</dbReference>
<dbReference type="GO" id="GO:0043138">
    <property type="term" value="F:3'-5' DNA helicase activity"/>
    <property type="evidence" value="ECO:0007669"/>
    <property type="project" value="TreeGrafter"/>
</dbReference>
<dbReference type="Gene3D" id="3.40.50.300">
    <property type="entry name" value="P-loop containing nucleotide triphosphate hydrolases"/>
    <property type="match status" value="1"/>
</dbReference>
<evidence type="ECO:0000256" key="6">
    <source>
        <dbReference type="ARBA" id="ARBA00022839"/>
    </source>
</evidence>
<dbReference type="InterPro" id="IPR000212">
    <property type="entry name" value="DNA_helicase_UvrD/REP"/>
</dbReference>
<keyword evidence="3" id="KW-0227">DNA damage</keyword>
<dbReference type="Gene3D" id="3.30.160.800">
    <property type="match status" value="1"/>
</dbReference>
<keyword evidence="1" id="KW-0540">Nuclease</keyword>
<dbReference type="Gene3D" id="1.10.486.10">
    <property type="entry name" value="PCRA, domain 4"/>
    <property type="match status" value="1"/>
</dbReference>
<dbReference type="GO" id="GO:0004527">
    <property type="term" value="F:exonuclease activity"/>
    <property type="evidence" value="ECO:0007669"/>
    <property type="project" value="UniProtKB-KW"/>
</dbReference>
<feature type="compositionally biased region" description="Low complexity" evidence="10">
    <location>
        <begin position="35"/>
        <end position="47"/>
    </location>
</feature>
<dbReference type="SUPFAM" id="SSF52980">
    <property type="entry name" value="Restriction endonuclease-like"/>
    <property type="match status" value="1"/>
</dbReference>
<feature type="region of interest" description="Disordered" evidence="10">
    <location>
        <begin position="24"/>
        <end position="52"/>
    </location>
</feature>
<dbReference type="GO" id="GO:0005524">
    <property type="term" value="F:ATP binding"/>
    <property type="evidence" value="ECO:0007669"/>
    <property type="project" value="UniProtKB-KW"/>
</dbReference>
<dbReference type="InterPro" id="IPR011335">
    <property type="entry name" value="Restrct_endonuc-II-like"/>
</dbReference>
<organism evidence="12 13">
    <name type="scientific">Pseudokineococcus marinus</name>
    <dbReference type="NCBI Taxonomy" id="351215"/>
    <lineage>
        <taxon>Bacteria</taxon>
        <taxon>Bacillati</taxon>
        <taxon>Actinomycetota</taxon>
        <taxon>Actinomycetes</taxon>
        <taxon>Kineosporiales</taxon>
        <taxon>Kineosporiaceae</taxon>
        <taxon>Pseudokineococcus</taxon>
    </lineage>
</organism>
<dbReference type="InterPro" id="IPR027417">
    <property type="entry name" value="P-loop_NTPase"/>
</dbReference>
<keyword evidence="7" id="KW-0067">ATP-binding</keyword>
<keyword evidence="9" id="KW-0234">DNA repair</keyword>
<evidence type="ECO:0000256" key="10">
    <source>
        <dbReference type="SAM" id="MobiDB-lite"/>
    </source>
</evidence>
<dbReference type="Proteomes" id="UP000555552">
    <property type="component" value="Unassembled WGS sequence"/>
</dbReference>
<proteinExistence type="predicted"/>
<evidence type="ECO:0000256" key="4">
    <source>
        <dbReference type="ARBA" id="ARBA00022801"/>
    </source>
</evidence>
<dbReference type="Gene3D" id="3.90.320.10">
    <property type="match status" value="1"/>
</dbReference>
<keyword evidence="5" id="KW-0347">Helicase</keyword>
<dbReference type="AlphaFoldDB" id="A0A849BLW1"/>
<keyword evidence="2" id="KW-0547">Nucleotide-binding</keyword>
<keyword evidence="8" id="KW-0238">DNA-binding</keyword>
<gene>
    <name evidence="12" type="ORF">HLB09_14465</name>
</gene>
<evidence type="ECO:0000256" key="1">
    <source>
        <dbReference type="ARBA" id="ARBA00022722"/>
    </source>
</evidence>
<evidence type="ECO:0000256" key="3">
    <source>
        <dbReference type="ARBA" id="ARBA00022763"/>
    </source>
</evidence>
<dbReference type="GO" id="GO:0000725">
    <property type="term" value="P:recombinational repair"/>
    <property type="evidence" value="ECO:0007669"/>
    <property type="project" value="TreeGrafter"/>
</dbReference>
<dbReference type="PANTHER" id="PTHR11070">
    <property type="entry name" value="UVRD / RECB / PCRA DNA HELICASE FAMILY MEMBER"/>
    <property type="match status" value="1"/>
</dbReference>
<evidence type="ECO:0000256" key="8">
    <source>
        <dbReference type="ARBA" id="ARBA00023125"/>
    </source>
</evidence>
<feature type="domain" description="UvrD-like helicase C-terminal" evidence="11">
    <location>
        <begin position="1"/>
        <end position="254"/>
    </location>
</feature>
<keyword evidence="4" id="KW-0378">Hydrolase</keyword>
<evidence type="ECO:0000256" key="9">
    <source>
        <dbReference type="ARBA" id="ARBA00023204"/>
    </source>
</evidence>
<dbReference type="CDD" id="cd22352">
    <property type="entry name" value="RecB_C-like"/>
    <property type="match status" value="1"/>
</dbReference>
<dbReference type="Pfam" id="PF13361">
    <property type="entry name" value="UvrD_C"/>
    <property type="match status" value="1"/>
</dbReference>
<evidence type="ECO:0000313" key="12">
    <source>
        <dbReference type="EMBL" id="NNH24269.1"/>
    </source>
</evidence>
<dbReference type="EMBL" id="JABEMA010000301">
    <property type="protein sequence ID" value="NNH24269.1"/>
    <property type="molecule type" value="Genomic_DNA"/>
</dbReference>
<dbReference type="GO" id="GO:0009338">
    <property type="term" value="C:exodeoxyribonuclease V complex"/>
    <property type="evidence" value="ECO:0007669"/>
    <property type="project" value="TreeGrafter"/>
</dbReference>
<evidence type="ECO:0000313" key="13">
    <source>
        <dbReference type="Proteomes" id="UP000555552"/>
    </source>
</evidence>
<keyword evidence="13" id="KW-1185">Reference proteome</keyword>
<dbReference type="InterPro" id="IPR014017">
    <property type="entry name" value="DNA_helicase_UvrD-like_C"/>
</dbReference>
<name>A0A849BLW1_9ACTN</name>
<reference evidence="12 13" key="1">
    <citation type="submission" date="2020-05" db="EMBL/GenBank/DDBJ databases">
        <title>MicrobeNet Type strains.</title>
        <authorList>
            <person name="Nicholson A.C."/>
        </authorList>
    </citation>
    <scope>NUCLEOTIDE SEQUENCE [LARGE SCALE GENOMIC DNA]</scope>
    <source>
        <strain evidence="12 13">JCM 14547</strain>
    </source>
</reference>
<sequence length="789" mass="82543">MRRRVVDDVAAQVVALVGGAVTTTAPERRRRADHPSAAPDGPAPAGDVGEERPLAPGDVAVLVRTNAQAQMVREALERVRVPVVVGGRTSVFTTPAASDWTVLLEALEQPQRSARVRLLALGAFGGHDAASLDAGGDALVDDLGLRVRAWARLLDLRGVGALLEAVQRPRPDAAGLAERLLGTVGGERRLTDLRHVGQVLHEAAVRDGLGVSALLAWLREQVEEAGRDGVVERSRRLESDAAAVQVLTVHTSKGLEFPAVLVPFAWDMWQNTKPSTALVHDADGRRCRDVGGPGAPGWADHVREHHRSESDEELRLAYVALTRAASHLTAWWAGTTNTGRGPLHRLLLHRPAGVGAPDLPGSPDDGVPPAVVPVPSDDDALAALAARAAASDGSLVVERVAGPPDGRPWRAPDRVVDGLAAARWSRSLDASWRRTSYSALTAAAHDAGPAPAGGALVEPEAAVEDDERLPADGAPARAGASGGAGPSPAAVPSAWDALAGSARFGVLVHAVLEELDPSTLAAPDGRPDGAPDRVLRDLVAEQAAAQGLALDVDVLTGALDLALRTPLGPLAGGRRLVDVPARDRLPEMDFELPLAGGDDAGAAALRPSLAGLVPLWRRHCPEGPLASYADALEHLTADGEHEDTGQVGGLRGYLTGSVDAVLRLPAPDGGDARYVVVDYKTNRLGVPERPLTSWDYRPAAMEEAMVAAHYPLQALLYQVALHRFLRWRLPGYAPERHLGGALYLFVRGMVGPSVAPAEDGAVPGVMAWATPPALVVAASDHLAGRGTAP</sequence>
<dbReference type="InterPro" id="IPR011604">
    <property type="entry name" value="PDDEXK-like_dom_sf"/>
</dbReference>
<evidence type="ECO:0000256" key="7">
    <source>
        <dbReference type="ARBA" id="ARBA00022840"/>
    </source>
</evidence>
<dbReference type="Pfam" id="PF12705">
    <property type="entry name" value="PDDEXK_1"/>
    <property type="match status" value="1"/>
</dbReference>
<protein>
    <recommendedName>
        <fullName evidence="11">UvrD-like helicase C-terminal domain-containing protein</fullName>
    </recommendedName>
</protein>
<dbReference type="SUPFAM" id="SSF52540">
    <property type="entry name" value="P-loop containing nucleoside triphosphate hydrolases"/>
    <property type="match status" value="1"/>
</dbReference>
<evidence type="ECO:0000256" key="2">
    <source>
        <dbReference type="ARBA" id="ARBA00022741"/>
    </source>
</evidence>
<feature type="region of interest" description="Disordered" evidence="10">
    <location>
        <begin position="461"/>
        <end position="491"/>
    </location>
</feature>
<keyword evidence="6" id="KW-0269">Exonuclease</keyword>
<accession>A0A849BLW1</accession>
<dbReference type="GO" id="GO:0005829">
    <property type="term" value="C:cytosol"/>
    <property type="evidence" value="ECO:0007669"/>
    <property type="project" value="TreeGrafter"/>
</dbReference>
<comment type="caution">
    <text evidence="12">The sequence shown here is derived from an EMBL/GenBank/DDBJ whole genome shotgun (WGS) entry which is preliminary data.</text>
</comment>